<name>A0A6P1V6H4_9ENTR</name>
<dbReference type="AlphaFoldDB" id="A0A6P1V6H4"/>
<accession>A0A6P1V6H4</accession>
<gene>
    <name evidence="1" type="ORF">GW952_30935</name>
</gene>
<organism evidence="1 2">
    <name type="scientific">Klebsiella michiganensis</name>
    <dbReference type="NCBI Taxonomy" id="1134687"/>
    <lineage>
        <taxon>Bacteria</taxon>
        <taxon>Pseudomonadati</taxon>
        <taxon>Pseudomonadota</taxon>
        <taxon>Gammaproteobacteria</taxon>
        <taxon>Enterobacterales</taxon>
        <taxon>Enterobacteriaceae</taxon>
        <taxon>Klebsiella/Raoultella group</taxon>
        <taxon>Klebsiella</taxon>
    </lineage>
</organism>
<dbReference type="Proteomes" id="UP000464389">
    <property type="component" value="Plasmid unnamed2"/>
</dbReference>
<sequence>MSKKISAQEAQEKAESLKAKLSQIIFRFQTSTNKEKLISETIQAIAEVSLVFDSPDFPGAITCPLSKTINEVYLLLSAAEIFSGLTADTALENDPQTFANILNAEIDNLITEREHISRCEYDYMDELRRLDSWQAFYHQLQNRDEFYGEQMLEWVKNTARRLWEAGHYPARYAQDETEC</sequence>
<dbReference type="RefSeq" id="WP_162122811.1">
    <property type="nucleotide sequence ID" value="NZ_CP048110.1"/>
</dbReference>
<proteinExistence type="predicted"/>
<dbReference type="EMBL" id="CP048110">
    <property type="protein sequence ID" value="QHS50035.1"/>
    <property type="molecule type" value="Genomic_DNA"/>
</dbReference>
<evidence type="ECO:0000313" key="1">
    <source>
        <dbReference type="EMBL" id="QHS50035.1"/>
    </source>
</evidence>
<reference evidence="1 2" key="1">
    <citation type="submission" date="2020-01" db="EMBL/GenBank/DDBJ databases">
        <title>Bactrocera dorsalis gut bacteria genome.</title>
        <authorList>
            <person name="Zhang H."/>
            <person name="Cai Z."/>
        </authorList>
    </citation>
    <scope>NUCLEOTIDE SEQUENCE [LARGE SCALE GENOMIC DNA]</scope>
    <source>
        <strain evidence="1 2">BD177</strain>
        <plasmid evidence="1 2">unnamed2</plasmid>
    </source>
</reference>
<evidence type="ECO:0000313" key="2">
    <source>
        <dbReference type="Proteomes" id="UP000464389"/>
    </source>
</evidence>
<geneLocation type="plasmid" evidence="1">
    <name>unnamed2</name>
</geneLocation>
<keyword evidence="1" id="KW-0614">Plasmid</keyword>
<protein>
    <submittedName>
        <fullName evidence="1">Uncharacterized protein</fullName>
    </submittedName>
</protein>